<evidence type="ECO:0000313" key="2">
    <source>
        <dbReference type="EMBL" id="BBG27784.1"/>
    </source>
</evidence>
<dbReference type="GO" id="GO:0016814">
    <property type="term" value="F:hydrolase activity, acting on carbon-nitrogen (but not peptide) bonds, in cyclic amidines"/>
    <property type="evidence" value="ECO:0007669"/>
    <property type="project" value="TreeGrafter"/>
</dbReference>
<dbReference type="EMBL" id="AP018930">
    <property type="protein sequence ID" value="BBG27784.1"/>
    <property type="molecule type" value="Genomic_DNA"/>
</dbReference>
<dbReference type="InterPro" id="IPR011059">
    <property type="entry name" value="Metal-dep_hydrolase_composite"/>
</dbReference>
<evidence type="ECO:0000313" key="3">
    <source>
        <dbReference type="Proteomes" id="UP000325030"/>
    </source>
</evidence>
<dbReference type="Pfam" id="PF07969">
    <property type="entry name" value="Amidohydro_3"/>
    <property type="match status" value="1"/>
</dbReference>
<organism evidence="2 3">
    <name type="scientific">Sulfuracidifex tepidarius</name>
    <dbReference type="NCBI Taxonomy" id="1294262"/>
    <lineage>
        <taxon>Archaea</taxon>
        <taxon>Thermoproteota</taxon>
        <taxon>Thermoprotei</taxon>
        <taxon>Sulfolobales</taxon>
        <taxon>Sulfolobaceae</taxon>
        <taxon>Sulfuracidifex</taxon>
    </lineage>
</organism>
<dbReference type="AlphaFoldDB" id="A0A510E5K4"/>
<proteinExistence type="predicted"/>
<dbReference type="InterPro" id="IPR052349">
    <property type="entry name" value="Metallo-hydrolase_Enzymes"/>
</dbReference>
<dbReference type="GeneID" id="41718644"/>
<dbReference type="InterPro" id="IPR032466">
    <property type="entry name" value="Metal_Hydrolase"/>
</dbReference>
<dbReference type="SUPFAM" id="SSF51556">
    <property type="entry name" value="Metallo-dependent hydrolases"/>
    <property type="match status" value="1"/>
</dbReference>
<dbReference type="Proteomes" id="UP000325030">
    <property type="component" value="Chromosome"/>
</dbReference>
<name>A0A510E5K4_9CREN</name>
<dbReference type="PANTHER" id="PTHR32027:SF0">
    <property type="entry name" value="CYTOSINE DEAMINASE"/>
    <property type="match status" value="1"/>
</dbReference>
<accession>A0A510E5K4</accession>
<dbReference type="PANTHER" id="PTHR32027">
    <property type="entry name" value="CYTOSINE DEAMINASE"/>
    <property type="match status" value="1"/>
</dbReference>
<evidence type="ECO:0000259" key="1">
    <source>
        <dbReference type="Pfam" id="PF07969"/>
    </source>
</evidence>
<feature type="domain" description="Amidohydrolase 3" evidence="1">
    <location>
        <begin position="158"/>
        <end position="364"/>
    </location>
</feature>
<dbReference type="Gene3D" id="3.20.20.140">
    <property type="entry name" value="Metal-dependent hydrolases"/>
    <property type="match status" value="1"/>
</dbReference>
<protein>
    <submittedName>
        <fullName evidence="2">5'-deoxyadenosine deaminase</fullName>
    </submittedName>
</protein>
<gene>
    <name evidence="2" type="ORF">IC007_2338</name>
</gene>
<sequence>MLLTNVRSTEDWKTHRIYVNEGLVDCMDCKGRKDGEVIDCENRLMTPPLVNSHVHLTIWSTKGKPNESGTLIEGNEIYLDVLKKMNSDDLKERVLRALKIMFSRGIMYVRSHDPPISLLSVILEARKLSPVVLQEVVFPTPGSINEDTSAVEKFLAKGAEVLGGIPHAESTTEEGIKSIRTVFEIASRYNKLVDLHIDETDDPDSRFSAYAVKEAIKRNMCESLTLSHITASHSYPGEYWRHMRKCGSVVINPITNAFLQGRYDNYPKRRGIARVKELMRDGINVSIGTDNVMDSVFPLGDFNVFRAAYQLSFWDSLDINEVLQTITFNGARTLGIKNYGYPRKGKNAEMVVLNCKELSRCDPSLLPFLVIKGRNLSVQGDSSIHLTD</sequence>
<dbReference type="Gene3D" id="2.30.40.10">
    <property type="entry name" value="Urease, subunit C, domain 1"/>
    <property type="match status" value="1"/>
</dbReference>
<dbReference type="InterPro" id="IPR013108">
    <property type="entry name" value="Amidohydro_3"/>
</dbReference>
<reference evidence="3" key="1">
    <citation type="submission" date="2018-09" db="EMBL/GenBank/DDBJ databases">
        <title>Complete Genome Sequencing of Sulfolobus sp. JCM 16834.</title>
        <authorList>
            <person name="Kato S."/>
            <person name="Itoh T."/>
            <person name="Ohkuma M."/>
        </authorList>
    </citation>
    <scope>NUCLEOTIDE SEQUENCE [LARGE SCALE GENOMIC DNA]</scope>
    <source>
        <strain evidence="3">IC-007</strain>
    </source>
</reference>
<dbReference type="RefSeq" id="WP_149564995.1">
    <property type="nucleotide sequence ID" value="NZ_AP018930.1"/>
</dbReference>